<proteinExistence type="predicted"/>
<dbReference type="RefSeq" id="WP_128085622.1">
    <property type="nucleotide sequence ID" value="NZ_CP071405.1"/>
</dbReference>
<dbReference type="Proteomes" id="UP000317747">
    <property type="component" value="Unassembled WGS sequence"/>
</dbReference>
<name>A0A506Q9A0_9GAMM</name>
<accession>A0A506Q9A0</accession>
<evidence type="ECO:0000313" key="1">
    <source>
        <dbReference type="EMBL" id="TPV41965.1"/>
    </source>
</evidence>
<organism evidence="1 2">
    <name type="scientific">Pantoea deleyi</name>
    <dbReference type="NCBI Taxonomy" id="470932"/>
    <lineage>
        <taxon>Bacteria</taxon>
        <taxon>Pseudomonadati</taxon>
        <taxon>Pseudomonadota</taxon>
        <taxon>Gammaproteobacteria</taxon>
        <taxon>Enterobacterales</taxon>
        <taxon>Erwiniaceae</taxon>
        <taxon>Pantoea</taxon>
    </lineage>
</organism>
<keyword evidence="2" id="KW-1185">Reference proteome</keyword>
<sequence>MNFTQFEARVRQWPAISFTTIILSRHHTDYEIYAIDDSSAVKTRLYLCQADNENHASLLIKQFTFWLMKINAAQRAGQEEKGSTEIPLLSE</sequence>
<reference evidence="1 2" key="1">
    <citation type="submission" date="2019-06" db="EMBL/GenBank/DDBJ databases">
        <title>Taxogenomics and systematics of the genus Pantoea.</title>
        <authorList>
            <person name="Tambong J.T."/>
        </authorList>
    </citation>
    <scope>NUCLEOTIDE SEQUENCE [LARGE SCALE GENOMIC DNA]</scope>
    <source>
        <strain evidence="1 2">LMG 24200</strain>
    </source>
</reference>
<protein>
    <submittedName>
        <fullName evidence="1">Uncharacterized protein</fullName>
    </submittedName>
</protein>
<dbReference type="OrthoDB" id="6541684at2"/>
<dbReference type="EMBL" id="VHJA01000054">
    <property type="protein sequence ID" value="TPV41965.1"/>
    <property type="molecule type" value="Genomic_DNA"/>
</dbReference>
<evidence type="ECO:0000313" key="2">
    <source>
        <dbReference type="Proteomes" id="UP000317747"/>
    </source>
</evidence>
<gene>
    <name evidence="1" type="ORF">FJW01_09290</name>
</gene>
<dbReference type="AlphaFoldDB" id="A0A506Q9A0"/>
<comment type="caution">
    <text evidence="1">The sequence shown here is derived from an EMBL/GenBank/DDBJ whole genome shotgun (WGS) entry which is preliminary data.</text>
</comment>